<gene>
    <name evidence="1" type="ORF">SAMN05216216_11057</name>
</gene>
<dbReference type="OrthoDB" id="581382at2"/>
<dbReference type="EMBL" id="FNFY01000010">
    <property type="protein sequence ID" value="SDK81371.1"/>
    <property type="molecule type" value="Genomic_DNA"/>
</dbReference>
<dbReference type="RefSeq" id="WP_092986076.1">
    <property type="nucleotide sequence ID" value="NZ_FNFY01000010.1"/>
</dbReference>
<evidence type="ECO:0000313" key="2">
    <source>
        <dbReference type="Proteomes" id="UP000199008"/>
    </source>
</evidence>
<dbReference type="STRING" id="576118.SAMN05216216_11057"/>
<organism evidence="1 2">
    <name type="scientific">Lacicoccus qingdaonensis</name>
    <dbReference type="NCBI Taxonomy" id="576118"/>
    <lineage>
        <taxon>Bacteria</taxon>
        <taxon>Bacillati</taxon>
        <taxon>Bacillota</taxon>
        <taxon>Bacilli</taxon>
        <taxon>Bacillales</taxon>
        <taxon>Salinicoccaceae</taxon>
        <taxon>Lacicoccus</taxon>
    </lineage>
</organism>
<name>A0A1G9EZ85_9BACL</name>
<reference evidence="2" key="1">
    <citation type="submission" date="2016-10" db="EMBL/GenBank/DDBJ databases">
        <authorList>
            <person name="Varghese N."/>
            <person name="Submissions S."/>
        </authorList>
    </citation>
    <scope>NUCLEOTIDE SEQUENCE [LARGE SCALE GENOMIC DNA]</scope>
    <source>
        <strain evidence="2">CGMCC 1.8895</strain>
    </source>
</reference>
<proteinExistence type="predicted"/>
<dbReference type="Proteomes" id="UP000199008">
    <property type="component" value="Unassembled WGS sequence"/>
</dbReference>
<sequence length="72" mass="8252">MNYEKLSFVDDLGRLVERDVLIIKCEECDEKVACTGFTNSCFCGADYDSNGDKLADRSQWGYETGENWRDII</sequence>
<accession>A0A1G9EZ85</accession>
<dbReference type="AlphaFoldDB" id="A0A1G9EZ85"/>
<keyword evidence="2" id="KW-1185">Reference proteome</keyword>
<protein>
    <submittedName>
        <fullName evidence="1">Uncharacterized protein</fullName>
    </submittedName>
</protein>
<evidence type="ECO:0000313" key="1">
    <source>
        <dbReference type="EMBL" id="SDK81371.1"/>
    </source>
</evidence>